<gene>
    <name evidence="2" type="ORF">C9I57_31665</name>
</gene>
<sequence length="171" mass="19689">MPFTEPYTETTSLDFILNPFKLFFTACVVHVTPILEIRRQAPTIFVRAAREARCVPYAKLQAHRSASKRKRAHRDLRLSYVGEPIKGHLRSPSVHLPNSGLSAPRRPCMPPPDSHRGRCHSLRRVVAPYRTYTCWMPLATTFVRDRYNFFRGTGVDRSTKQHMVSVHMFGP</sequence>
<dbReference type="AlphaFoldDB" id="A0A2T3XJV5"/>
<evidence type="ECO:0000256" key="1">
    <source>
        <dbReference type="SAM" id="MobiDB-lite"/>
    </source>
</evidence>
<evidence type="ECO:0000313" key="2">
    <source>
        <dbReference type="EMBL" id="PTB16796.1"/>
    </source>
</evidence>
<accession>A0A2T3XJV5</accession>
<protein>
    <submittedName>
        <fullName evidence="2">Uncharacterized protein</fullName>
    </submittedName>
</protein>
<evidence type="ECO:0000313" key="3">
    <source>
        <dbReference type="Proteomes" id="UP000240638"/>
    </source>
</evidence>
<feature type="region of interest" description="Disordered" evidence="1">
    <location>
        <begin position="93"/>
        <end position="115"/>
    </location>
</feature>
<organism evidence="2 3">
    <name type="scientific">Trinickia symbiotica</name>
    <dbReference type="NCBI Taxonomy" id="863227"/>
    <lineage>
        <taxon>Bacteria</taxon>
        <taxon>Pseudomonadati</taxon>
        <taxon>Pseudomonadota</taxon>
        <taxon>Betaproteobacteria</taxon>
        <taxon>Burkholderiales</taxon>
        <taxon>Burkholderiaceae</taxon>
        <taxon>Trinickia</taxon>
    </lineage>
</organism>
<proteinExistence type="predicted"/>
<dbReference type="EMBL" id="PYUC01000030">
    <property type="protein sequence ID" value="PTB16796.1"/>
    <property type="molecule type" value="Genomic_DNA"/>
</dbReference>
<reference evidence="2 3" key="1">
    <citation type="submission" date="2018-03" db="EMBL/GenBank/DDBJ databases">
        <title>Whole genome analyses suggest that Burkholderia sensu lato contains two further novel genera in the rhizoxinica-symbiotica group Mycetohabitans gen. nov., and Trinickia gen. nov.: implications for the evolution of diazotrophy and nodulation in the Burkholderiaceae.</title>
        <authorList>
            <person name="Estrada De Los Santos P."/>
            <person name="Palmer M."/>
            <person name="Chavez-Ramirez B."/>
            <person name="Steenkamp E.T."/>
            <person name="Hirsch A.M."/>
            <person name="Manyaka P."/>
            <person name="Maluk M."/>
            <person name="Lafos M."/>
            <person name="Crook M."/>
            <person name="Gross E."/>
            <person name="Simon M.F."/>
            <person name="Bueno Dos Reis Junior F."/>
            <person name="Poole P.S."/>
            <person name="Venter S.N."/>
            <person name="James E.K."/>
        </authorList>
    </citation>
    <scope>NUCLEOTIDE SEQUENCE [LARGE SCALE GENOMIC DNA]</scope>
    <source>
        <strain evidence="2 3">JPY-366</strain>
    </source>
</reference>
<dbReference type="Proteomes" id="UP000240638">
    <property type="component" value="Unassembled WGS sequence"/>
</dbReference>
<name>A0A2T3XJV5_9BURK</name>
<comment type="caution">
    <text evidence="2">The sequence shown here is derived from an EMBL/GenBank/DDBJ whole genome shotgun (WGS) entry which is preliminary data.</text>
</comment>